<feature type="transmembrane region" description="Helical" evidence="8">
    <location>
        <begin position="168"/>
        <end position="185"/>
    </location>
</feature>
<evidence type="ECO:0000256" key="1">
    <source>
        <dbReference type="ARBA" id="ARBA00004141"/>
    </source>
</evidence>
<evidence type="ECO:0000256" key="6">
    <source>
        <dbReference type="ARBA" id="ARBA00023136"/>
    </source>
</evidence>
<evidence type="ECO:0000256" key="3">
    <source>
        <dbReference type="ARBA" id="ARBA00022448"/>
    </source>
</evidence>
<feature type="non-terminal residue" evidence="10">
    <location>
        <position position="1"/>
    </location>
</feature>
<evidence type="ECO:0000313" key="10">
    <source>
        <dbReference type="EMBL" id="OJJ42371.1"/>
    </source>
</evidence>
<feature type="transmembrane region" description="Helical" evidence="8">
    <location>
        <begin position="318"/>
        <end position="338"/>
    </location>
</feature>
<evidence type="ECO:0000256" key="4">
    <source>
        <dbReference type="ARBA" id="ARBA00022692"/>
    </source>
</evidence>
<evidence type="ECO:0000256" key="5">
    <source>
        <dbReference type="ARBA" id="ARBA00022989"/>
    </source>
</evidence>
<name>A0A1L9S5D9_9EURO</name>
<dbReference type="InterPro" id="IPR050360">
    <property type="entry name" value="MFS_Sugar_Transporters"/>
</dbReference>
<proteinExistence type="inferred from homology"/>
<sequence length="474" mass="51177">IILFATLGSLTYGYCTSIIATTLGQPSFLAYIGLDTAPNATQLIGAINGLYQAGGLLGTILVGVLGDWLGRKYAIFCSACLCILGGALQTGSVHIAMFMVARLLTGFSIGALVTLIPLWQSEMAPPETRGLLVGLHGVFILIGYTTASWVGVGFYFVHDNSVSWRVPLALQLVFPLALAAGVLFLPESPRWLVERGRSEESLTILKQIHGETFAEQEFKQMSRQIELEKTLPSSWGSIFTIPSYRKRALIGFACMFFAQGTGTQVINNYGPTLYESLGYGKAQQLMLSAGWITVGIFANILDAILLDRVGRKWLMTTGLALTGLALLCEVVLLAVAAGSKAGSAAAVAFLYLHICFYGSTLDASTYVYAAEIWPTHLRARGCAISTSGLFVSSLILLISASDAFAAIKWRYYLVFLSMTAVGVFVFAFFFPETRGVSLEEIAKQFGDQVVDVHLDDCALDGDDCEQGYDIQGKE</sequence>
<dbReference type="InterPro" id="IPR003663">
    <property type="entry name" value="Sugar/inositol_transpt"/>
</dbReference>
<evidence type="ECO:0000259" key="9">
    <source>
        <dbReference type="PROSITE" id="PS50850"/>
    </source>
</evidence>
<dbReference type="InterPro" id="IPR020846">
    <property type="entry name" value="MFS_dom"/>
</dbReference>
<evidence type="ECO:0000256" key="7">
    <source>
        <dbReference type="RuleBase" id="RU003346"/>
    </source>
</evidence>
<feature type="transmembrane region" description="Helical" evidence="8">
    <location>
        <begin position="248"/>
        <end position="266"/>
    </location>
</feature>
<gene>
    <name evidence="10" type="ORF">ASPZODRAFT_76903</name>
</gene>
<dbReference type="InterPro" id="IPR005828">
    <property type="entry name" value="MFS_sugar_transport-like"/>
</dbReference>
<dbReference type="PROSITE" id="PS50850">
    <property type="entry name" value="MFS"/>
    <property type="match status" value="1"/>
</dbReference>
<dbReference type="VEuPathDB" id="FungiDB:ASPZODRAFT_76903"/>
<feature type="transmembrane region" description="Helical" evidence="8">
    <location>
        <begin position="381"/>
        <end position="399"/>
    </location>
</feature>
<dbReference type="Gene3D" id="1.20.1250.20">
    <property type="entry name" value="MFS general substrate transporter like domains"/>
    <property type="match status" value="1"/>
</dbReference>
<dbReference type="EMBL" id="KV878360">
    <property type="protein sequence ID" value="OJJ42371.1"/>
    <property type="molecule type" value="Genomic_DNA"/>
</dbReference>
<keyword evidence="5 8" id="KW-1133">Transmembrane helix</keyword>
<feature type="transmembrane region" description="Helical" evidence="8">
    <location>
        <begin position="131"/>
        <end position="156"/>
    </location>
</feature>
<feature type="transmembrane region" description="Helical" evidence="8">
    <location>
        <begin position="95"/>
        <end position="119"/>
    </location>
</feature>
<comment type="subcellular location">
    <subcellularLocation>
        <location evidence="1">Membrane</location>
        <topology evidence="1">Multi-pass membrane protein</topology>
    </subcellularLocation>
</comment>
<dbReference type="InterPro" id="IPR036259">
    <property type="entry name" value="MFS_trans_sf"/>
</dbReference>
<dbReference type="PRINTS" id="PR00171">
    <property type="entry name" value="SUGRTRNSPORT"/>
</dbReference>
<evidence type="ECO:0000313" key="11">
    <source>
        <dbReference type="Proteomes" id="UP000184188"/>
    </source>
</evidence>
<dbReference type="GeneID" id="34616601"/>
<keyword evidence="3 7" id="KW-0813">Transport</keyword>
<organism evidence="10 11">
    <name type="scientific">Penicilliopsis zonata CBS 506.65</name>
    <dbReference type="NCBI Taxonomy" id="1073090"/>
    <lineage>
        <taxon>Eukaryota</taxon>
        <taxon>Fungi</taxon>
        <taxon>Dikarya</taxon>
        <taxon>Ascomycota</taxon>
        <taxon>Pezizomycotina</taxon>
        <taxon>Eurotiomycetes</taxon>
        <taxon>Eurotiomycetidae</taxon>
        <taxon>Eurotiales</taxon>
        <taxon>Aspergillaceae</taxon>
        <taxon>Penicilliopsis</taxon>
    </lineage>
</organism>
<feature type="transmembrane region" description="Helical" evidence="8">
    <location>
        <begin position="46"/>
        <end position="66"/>
    </location>
</feature>
<feature type="transmembrane region" description="Helical" evidence="8">
    <location>
        <begin position="286"/>
        <end position="306"/>
    </location>
</feature>
<keyword evidence="11" id="KW-1185">Reference proteome</keyword>
<dbReference type="Proteomes" id="UP000184188">
    <property type="component" value="Unassembled WGS sequence"/>
</dbReference>
<reference evidence="11" key="1">
    <citation type="journal article" date="2017" name="Genome Biol.">
        <title>Comparative genomics reveals high biological diversity and specific adaptations in the industrially and medically important fungal genus Aspergillus.</title>
        <authorList>
            <person name="de Vries R.P."/>
            <person name="Riley R."/>
            <person name="Wiebenga A."/>
            <person name="Aguilar-Osorio G."/>
            <person name="Amillis S."/>
            <person name="Uchima C.A."/>
            <person name="Anderluh G."/>
            <person name="Asadollahi M."/>
            <person name="Askin M."/>
            <person name="Barry K."/>
            <person name="Battaglia E."/>
            <person name="Bayram O."/>
            <person name="Benocci T."/>
            <person name="Braus-Stromeyer S.A."/>
            <person name="Caldana C."/>
            <person name="Canovas D."/>
            <person name="Cerqueira G.C."/>
            <person name="Chen F."/>
            <person name="Chen W."/>
            <person name="Choi C."/>
            <person name="Clum A."/>
            <person name="Dos Santos R.A."/>
            <person name="Damasio A.R."/>
            <person name="Diallinas G."/>
            <person name="Emri T."/>
            <person name="Fekete E."/>
            <person name="Flipphi M."/>
            <person name="Freyberg S."/>
            <person name="Gallo A."/>
            <person name="Gournas C."/>
            <person name="Habgood R."/>
            <person name="Hainaut M."/>
            <person name="Harispe M.L."/>
            <person name="Henrissat B."/>
            <person name="Hilden K.S."/>
            <person name="Hope R."/>
            <person name="Hossain A."/>
            <person name="Karabika E."/>
            <person name="Karaffa L."/>
            <person name="Karanyi Z."/>
            <person name="Krasevec N."/>
            <person name="Kuo A."/>
            <person name="Kusch H."/>
            <person name="LaButti K."/>
            <person name="Lagendijk E.L."/>
            <person name="Lapidus A."/>
            <person name="Levasseur A."/>
            <person name="Lindquist E."/>
            <person name="Lipzen A."/>
            <person name="Logrieco A.F."/>
            <person name="MacCabe A."/>
            <person name="Maekelae M.R."/>
            <person name="Malavazi I."/>
            <person name="Melin P."/>
            <person name="Meyer V."/>
            <person name="Mielnichuk N."/>
            <person name="Miskei M."/>
            <person name="Molnar A.P."/>
            <person name="Mule G."/>
            <person name="Ngan C.Y."/>
            <person name="Orejas M."/>
            <person name="Orosz E."/>
            <person name="Ouedraogo J.P."/>
            <person name="Overkamp K.M."/>
            <person name="Park H.-S."/>
            <person name="Perrone G."/>
            <person name="Piumi F."/>
            <person name="Punt P.J."/>
            <person name="Ram A.F."/>
            <person name="Ramon A."/>
            <person name="Rauscher S."/>
            <person name="Record E."/>
            <person name="Riano-Pachon D.M."/>
            <person name="Robert V."/>
            <person name="Roehrig J."/>
            <person name="Ruller R."/>
            <person name="Salamov A."/>
            <person name="Salih N.S."/>
            <person name="Samson R.A."/>
            <person name="Sandor E."/>
            <person name="Sanguinetti M."/>
            <person name="Schuetze T."/>
            <person name="Sepcic K."/>
            <person name="Shelest E."/>
            <person name="Sherlock G."/>
            <person name="Sophianopoulou V."/>
            <person name="Squina F.M."/>
            <person name="Sun H."/>
            <person name="Susca A."/>
            <person name="Todd R.B."/>
            <person name="Tsang A."/>
            <person name="Unkles S.E."/>
            <person name="van de Wiele N."/>
            <person name="van Rossen-Uffink D."/>
            <person name="Oliveira J.V."/>
            <person name="Vesth T.C."/>
            <person name="Visser J."/>
            <person name="Yu J.-H."/>
            <person name="Zhou M."/>
            <person name="Andersen M.R."/>
            <person name="Archer D.B."/>
            <person name="Baker S.E."/>
            <person name="Benoit I."/>
            <person name="Brakhage A.A."/>
            <person name="Braus G.H."/>
            <person name="Fischer R."/>
            <person name="Frisvad J.C."/>
            <person name="Goldman G.H."/>
            <person name="Houbraken J."/>
            <person name="Oakley B."/>
            <person name="Pocsi I."/>
            <person name="Scazzocchio C."/>
            <person name="Seiboth B."/>
            <person name="vanKuyk P.A."/>
            <person name="Wortman J."/>
            <person name="Dyer P.S."/>
            <person name="Grigoriev I.V."/>
        </authorList>
    </citation>
    <scope>NUCLEOTIDE SEQUENCE [LARGE SCALE GENOMIC DNA]</scope>
    <source>
        <strain evidence="11">CBS 506.65</strain>
    </source>
</reference>
<comment type="similarity">
    <text evidence="2 7">Belongs to the major facilitator superfamily. Sugar transporter (TC 2.A.1.1) family.</text>
</comment>
<dbReference type="GO" id="GO:0005351">
    <property type="term" value="F:carbohydrate:proton symporter activity"/>
    <property type="evidence" value="ECO:0007669"/>
    <property type="project" value="TreeGrafter"/>
</dbReference>
<dbReference type="RefSeq" id="XP_022576881.1">
    <property type="nucleotide sequence ID" value="XM_022730137.1"/>
</dbReference>
<dbReference type="AlphaFoldDB" id="A0A1L9S5D9"/>
<dbReference type="Pfam" id="PF00083">
    <property type="entry name" value="Sugar_tr"/>
    <property type="match status" value="1"/>
</dbReference>
<dbReference type="PANTHER" id="PTHR48022">
    <property type="entry name" value="PLASTIDIC GLUCOSE TRANSPORTER 4"/>
    <property type="match status" value="1"/>
</dbReference>
<protein>
    <recommendedName>
        <fullName evidence="9">Major facilitator superfamily (MFS) profile domain-containing protein</fullName>
    </recommendedName>
</protein>
<dbReference type="PANTHER" id="PTHR48022:SF11">
    <property type="entry name" value="MONOSACCHARIDE TRANSPORTER (HXT8), PUTATIVE (AFU_ORTHOLOGUE AFUA_2G08120)-RELATED"/>
    <property type="match status" value="1"/>
</dbReference>
<keyword evidence="6 8" id="KW-0472">Membrane</keyword>
<dbReference type="NCBIfam" id="TIGR00879">
    <property type="entry name" value="SP"/>
    <property type="match status" value="1"/>
</dbReference>
<feature type="transmembrane region" description="Helical" evidence="8">
    <location>
        <begin position="12"/>
        <end position="34"/>
    </location>
</feature>
<dbReference type="SUPFAM" id="SSF103473">
    <property type="entry name" value="MFS general substrate transporter"/>
    <property type="match status" value="1"/>
</dbReference>
<evidence type="ECO:0000256" key="8">
    <source>
        <dbReference type="SAM" id="Phobius"/>
    </source>
</evidence>
<feature type="transmembrane region" description="Helical" evidence="8">
    <location>
        <begin position="411"/>
        <end position="430"/>
    </location>
</feature>
<feature type="transmembrane region" description="Helical" evidence="8">
    <location>
        <begin position="73"/>
        <end position="89"/>
    </location>
</feature>
<dbReference type="FunFam" id="1.20.1250.20:FF:000134">
    <property type="entry name" value="MFS sugar transporter protein"/>
    <property type="match status" value="1"/>
</dbReference>
<feature type="domain" description="Major facilitator superfamily (MFS) profile" evidence="9">
    <location>
        <begin position="1"/>
        <end position="434"/>
    </location>
</feature>
<dbReference type="GO" id="GO:0016020">
    <property type="term" value="C:membrane"/>
    <property type="evidence" value="ECO:0007669"/>
    <property type="project" value="UniProtKB-SubCell"/>
</dbReference>
<keyword evidence="4 8" id="KW-0812">Transmembrane</keyword>
<dbReference type="OrthoDB" id="6612291at2759"/>
<feature type="transmembrane region" description="Helical" evidence="8">
    <location>
        <begin position="344"/>
        <end position="369"/>
    </location>
</feature>
<accession>A0A1L9S5D9</accession>
<evidence type="ECO:0000256" key="2">
    <source>
        <dbReference type="ARBA" id="ARBA00010992"/>
    </source>
</evidence>